<gene>
    <name evidence="1" type="ORF">FA95DRAFT_1555910</name>
</gene>
<protein>
    <submittedName>
        <fullName evidence="1">Uncharacterized protein</fullName>
    </submittedName>
</protein>
<name>A0ACB8S239_9AGAM</name>
<comment type="caution">
    <text evidence="1">The sequence shown here is derived from an EMBL/GenBank/DDBJ whole genome shotgun (WGS) entry which is preliminary data.</text>
</comment>
<reference evidence="1" key="1">
    <citation type="submission" date="2021-02" db="EMBL/GenBank/DDBJ databases">
        <authorList>
            <consortium name="DOE Joint Genome Institute"/>
            <person name="Ahrendt S."/>
            <person name="Looney B.P."/>
            <person name="Miyauchi S."/>
            <person name="Morin E."/>
            <person name="Drula E."/>
            <person name="Courty P.E."/>
            <person name="Chicoki N."/>
            <person name="Fauchery L."/>
            <person name="Kohler A."/>
            <person name="Kuo A."/>
            <person name="Labutti K."/>
            <person name="Pangilinan J."/>
            <person name="Lipzen A."/>
            <person name="Riley R."/>
            <person name="Andreopoulos W."/>
            <person name="He G."/>
            <person name="Johnson J."/>
            <person name="Barry K.W."/>
            <person name="Grigoriev I.V."/>
            <person name="Nagy L."/>
            <person name="Hibbett D."/>
            <person name="Henrissat B."/>
            <person name="Matheny P.B."/>
            <person name="Labbe J."/>
            <person name="Martin F."/>
        </authorList>
    </citation>
    <scope>NUCLEOTIDE SEQUENCE</scope>
    <source>
        <strain evidence="1">FP105234-sp</strain>
    </source>
</reference>
<reference evidence="1" key="2">
    <citation type="journal article" date="2022" name="New Phytol.">
        <title>Evolutionary transition to the ectomycorrhizal habit in the genomes of a hyperdiverse lineage of mushroom-forming fungi.</title>
        <authorList>
            <person name="Looney B."/>
            <person name="Miyauchi S."/>
            <person name="Morin E."/>
            <person name="Drula E."/>
            <person name="Courty P.E."/>
            <person name="Kohler A."/>
            <person name="Kuo A."/>
            <person name="LaButti K."/>
            <person name="Pangilinan J."/>
            <person name="Lipzen A."/>
            <person name="Riley R."/>
            <person name="Andreopoulos W."/>
            <person name="He G."/>
            <person name="Johnson J."/>
            <person name="Nolan M."/>
            <person name="Tritt A."/>
            <person name="Barry K.W."/>
            <person name="Grigoriev I.V."/>
            <person name="Nagy L.G."/>
            <person name="Hibbett D."/>
            <person name="Henrissat B."/>
            <person name="Matheny P.B."/>
            <person name="Labbe J."/>
            <person name="Martin F.M."/>
        </authorList>
    </citation>
    <scope>NUCLEOTIDE SEQUENCE</scope>
    <source>
        <strain evidence="1">FP105234-sp</strain>
    </source>
</reference>
<proteinExistence type="predicted"/>
<evidence type="ECO:0000313" key="1">
    <source>
        <dbReference type="EMBL" id="KAI0050207.1"/>
    </source>
</evidence>
<keyword evidence="2" id="KW-1185">Reference proteome</keyword>
<evidence type="ECO:0000313" key="2">
    <source>
        <dbReference type="Proteomes" id="UP000814033"/>
    </source>
</evidence>
<accession>A0ACB8S239</accession>
<organism evidence="1 2">
    <name type="scientific">Auriscalpium vulgare</name>
    <dbReference type="NCBI Taxonomy" id="40419"/>
    <lineage>
        <taxon>Eukaryota</taxon>
        <taxon>Fungi</taxon>
        <taxon>Dikarya</taxon>
        <taxon>Basidiomycota</taxon>
        <taxon>Agaricomycotina</taxon>
        <taxon>Agaricomycetes</taxon>
        <taxon>Russulales</taxon>
        <taxon>Auriscalpiaceae</taxon>
        <taxon>Auriscalpium</taxon>
    </lineage>
</organism>
<dbReference type="EMBL" id="MU275864">
    <property type="protein sequence ID" value="KAI0050207.1"/>
    <property type="molecule type" value="Genomic_DNA"/>
</dbReference>
<dbReference type="Proteomes" id="UP000814033">
    <property type="component" value="Unassembled WGS sequence"/>
</dbReference>
<sequence length="164" mass="18391">MSPSPSCRVAKQVTYGQLIATHKTSTLSLEAVNRPSRLSSQLMCDVQHRGPYRARQTDRSAIIERGTGIVMDITKGDPVPRYDEDRQEDAQLQTKLQGSQVPEGPQQRFDYLPKETYSIFQNECTCATVSTCDYRRRGAAKASQCTSDTWRRTFERGPHGTGST</sequence>